<gene>
    <name evidence="2" type="ORF">SPARVUS_LOCUS13881841</name>
</gene>
<name>A0ABN9GCG1_9NEOB</name>
<keyword evidence="3" id="KW-1185">Reference proteome</keyword>
<evidence type="ECO:0000313" key="3">
    <source>
        <dbReference type="Proteomes" id="UP001162483"/>
    </source>
</evidence>
<comment type="caution">
    <text evidence="2">The sequence shown here is derived from an EMBL/GenBank/DDBJ whole genome shotgun (WGS) entry which is preliminary data.</text>
</comment>
<dbReference type="Proteomes" id="UP001162483">
    <property type="component" value="Unassembled WGS sequence"/>
</dbReference>
<protein>
    <submittedName>
        <fullName evidence="2">Uncharacterized protein</fullName>
    </submittedName>
</protein>
<feature type="region of interest" description="Disordered" evidence="1">
    <location>
        <begin position="1"/>
        <end position="48"/>
    </location>
</feature>
<evidence type="ECO:0000313" key="2">
    <source>
        <dbReference type="EMBL" id="CAI9607091.1"/>
    </source>
</evidence>
<evidence type="ECO:0000256" key="1">
    <source>
        <dbReference type="SAM" id="MobiDB-lite"/>
    </source>
</evidence>
<proteinExistence type="predicted"/>
<accession>A0ABN9GCG1</accession>
<dbReference type="EMBL" id="CATNWA010018391">
    <property type="protein sequence ID" value="CAI9607091.1"/>
    <property type="molecule type" value="Genomic_DNA"/>
</dbReference>
<organism evidence="2 3">
    <name type="scientific">Staurois parvus</name>
    <dbReference type="NCBI Taxonomy" id="386267"/>
    <lineage>
        <taxon>Eukaryota</taxon>
        <taxon>Metazoa</taxon>
        <taxon>Chordata</taxon>
        <taxon>Craniata</taxon>
        <taxon>Vertebrata</taxon>
        <taxon>Euteleostomi</taxon>
        <taxon>Amphibia</taxon>
        <taxon>Batrachia</taxon>
        <taxon>Anura</taxon>
        <taxon>Neobatrachia</taxon>
        <taxon>Ranoidea</taxon>
        <taxon>Ranidae</taxon>
        <taxon>Staurois</taxon>
    </lineage>
</organism>
<sequence>MSGMLRQALRLCQSPERSQEGETDLPGVRESVCQQADPSQPPDRSHGRETVFVSHMWQMFH</sequence>
<reference evidence="2" key="1">
    <citation type="submission" date="2023-05" db="EMBL/GenBank/DDBJ databases">
        <authorList>
            <person name="Stuckert A."/>
        </authorList>
    </citation>
    <scope>NUCLEOTIDE SEQUENCE</scope>
</reference>